<dbReference type="InterPro" id="IPR004358">
    <property type="entry name" value="Sig_transdc_His_kin-like_C"/>
</dbReference>
<proteinExistence type="predicted"/>
<dbReference type="SUPFAM" id="SSF47226">
    <property type="entry name" value="Histidine-containing phosphotransfer domain, HPT domain"/>
    <property type="match status" value="1"/>
</dbReference>
<dbReference type="InterPro" id="IPR003661">
    <property type="entry name" value="HisK_dim/P_dom"/>
</dbReference>
<dbReference type="Gene3D" id="3.40.50.2300">
    <property type="match status" value="2"/>
</dbReference>
<dbReference type="InterPro" id="IPR000700">
    <property type="entry name" value="PAS-assoc_C"/>
</dbReference>
<dbReference type="HOGENOM" id="CLU_264592_0_0_7"/>
<dbReference type="AlphaFoldDB" id="D6Z189"/>
<dbReference type="InterPro" id="IPR001789">
    <property type="entry name" value="Sig_transdc_resp-reg_receiver"/>
</dbReference>
<dbReference type="eggNOG" id="COG0745">
    <property type="taxonomic scope" value="Bacteria"/>
</dbReference>
<dbReference type="STRING" id="589865.DaAHT2_0638"/>
<dbReference type="EMBL" id="CP001940">
    <property type="protein sequence ID" value="ADH85344.1"/>
    <property type="molecule type" value="Genomic_DNA"/>
</dbReference>
<dbReference type="PROSITE" id="PS50109">
    <property type="entry name" value="HIS_KIN"/>
    <property type="match status" value="1"/>
</dbReference>
<dbReference type="Gene3D" id="1.20.120.160">
    <property type="entry name" value="HPT domain"/>
    <property type="match status" value="1"/>
</dbReference>
<dbReference type="GO" id="GO:0005524">
    <property type="term" value="F:ATP binding"/>
    <property type="evidence" value="ECO:0007669"/>
    <property type="project" value="UniProtKB-KW"/>
</dbReference>
<feature type="domain" description="PAC" evidence="21">
    <location>
        <begin position="479"/>
        <end position="531"/>
    </location>
</feature>
<dbReference type="CDD" id="cd00088">
    <property type="entry name" value="HPT"/>
    <property type="match status" value="1"/>
</dbReference>
<keyword evidence="8" id="KW-0547">Nucleotide-binding</keyword>
<evidence type="ECO:0000256" key="11">
    <source>
        <dbReference type="ARBA" id="ARBA00022989"/>
    </source>
</evidence>
<evidence type="ECO:0000256" key="7">
    <source>
        <dbReference type="ARBA" id="ARBA00022692"/>
    </source>
</evidence>
<dbReference type="SUPFAM" id="SSF55874">
    <property type="entry name" value="ATPase domain of HSP90 chaperone/DNA topoisomerase II/histidine kinase"/>
    <property type="match status" value="1"/>
</dbReference>
<dbReference type="PROSITE" id="PS50894">
    <property type="entry name" value="HPT"/>
    <property type="match status" value="1"/>
</dbReference>
<dbReference type="SUPFAM" id="SSF52172">
    <property type="entry name" value="CheY-like"/>
    <property type="match status" value="2"/>
</dbReference>
<feature type="domain" description="PAC" evidence="21">
    <location>
        <begin position="336"/>
        <end position="391"/>
    </location>
</feature>
<dbReference type="CDD" id="cd16922">
    <property type="entry name" value="HATPase_EvgS-ArcB-TorS-like"/>
    <property type="match status" value="1"/>
</dbReference>
<evidence type="ECO:0000256" key="10">
    <source>
        <dbReference type="ARBA" id="ARBA00022840"/>
    </source>
</evidence>
<feature type="domain" description="PAS" evidence="20">
    <location>
        <begin position="34"/>
        <end position="82"/>
    </location>
</feature>
<dbReference type="Pfam" id="PF08447">
    <property type="entry name" value="PAS_3"/>
    <property type="match status" value="2"/>
</dbReference>
<keyword evidence="4" id="KW-1003">Cell membrane</keyword>
<evidence type="ECO:0000256" key="13">
    <source>
        <dbReference type="ARBA" id="ARBA00023136"/>
    </source>
</evidence>
<dbReference type="CDD" id="cd17546">
    <property type="entry name" value="REC_hyHK_CKI1_RcsC-like"/>
    <property type="match status" value="2"/>
</dbReference>
<evidence type="ECO:0000259" key="19">
    <source>
        <dbReference type="PROSITE" id="PS50110"/>
    </source>
</evidence>
<feature type="domain" description="HPt" evidence="22">
    <location>
        <begin position="1093"/>
        <end position="1185"/>
    </location>
</feature>
<reference evidence="24" key="1">
    <citation type="submission" date="2010-02" db="EMBL/GenBank/DDBJ databases">
        <title>Complete sequence of Desulfurivibrio alkaliphilus AHT2.</title>
        <authorList>
            <consortium name="US DOE Joint Genome Institute"/>
            <person name="Pitluck S."/>
            <person name="Chertkov O."/>
            <person name="Detter J.C."/>
            <person name="Han C."/>
            <person name="Tapia R."/>
            <person name="Larimer F."/>
            <person name="Land M."/>
            <person name="Hauser L."/>
            <person name="Kyrpides N."/>
            <person name="Mikhailova N."/>
            <person name="Sorokin D.Y."/>
            <person name="Muyzer G."/>
            <person name="Woyke T."/>
        </authorList>
    </citation>
    <scope>NUCLEOTIDE SEQUENCE [LARGE SCALE GENOMIC DNA]</scope>
    <source>
        <strain evidence="24">DSM 19089 / UNIQEM U267 / AHT2</strain>
    </source>
</reference>
<evidence type="ECO:0000256" key="3">
    <source>
        <dbReference type="ARBA" id="ARBA00012438"/>
    </source>
</evidence>
<dbReference type="eggNOG" id="COG2202">
    <property type="taxonomic scope" value="Bacteria"/>
</dbReference>
<evidence type="ECO:0000256" key="17">
    <source>
        <dbReference type="SAM" id="Coils"/>
    </source>
</evidence>
<dbReference type="CDD" id="cd00082">
    <property type="entry name" value="HisKA"/>
    <property type="match status" value="1"/>
</dbReference>
<dbReference type="eggNOG" id="COG0784">
    <property type="taxonomic scope" value="Bacteria"/>
</dbReference>
<dbReference type="KEGG" id="dak:DaAHT2_0638"/>
<dbReference type="SMART" id="SM00448">
    <property type="entry name" value="REC"/>
    <property type="match status" value="2"/>
</dbReference>
<dbReference type="PROSITE" id="PS50112">
    <property type="entry name" value="PAS"/>
    <property type="match status" value="1"/>
</dbReference>
<dbReference type="InterPro" id="IPR000014">
    <property type="entry name" value="PAS"/>
</dbReference>
<feature type="domain" description="PAC" evidence="21">
    <location>
        <begin position="86"/>
        <end position="138"/>
    </location>
</feature>
<accession>D6Z189</accession>
<feature type="domain" description="Response regulatory" evidence="19">
    <location>
        <begin position="789"/>
        <end position="914"/>
    </location>
</feature>
<keyword evidence="5 16" id="KW-0597">Phosphoprotein</keyword>
<evidence type="ECO:0000259" key="21">
    <source>
        <dbReference type="PROSITE" id="PS50113"/>
    </source>
</evidence>
<evidence type="ECO:0000256" key="12">
    <source>
        <dbReference type="ARBA" id="ARBA00023012"/>
    </source>
</evidence>
<evidence type="ECO:0000256" key="9">
    <source>
        <dbReference type="ARBA" id="ARBA00022777"/>
    </source>
</evidence>
<dbReference type="Proteomes" id="UP000001508">
    <property type="component" value="Chromosome"/>
</dbReference>
<dbReference type="FunFam" id="1.10.287.130:FF:000038">
    <property type="entry name" value="Sensory transduction histidine kinase"/>
    <property type="match status" value="1"/>
</dbReference>
<evidence type="ECO:0000256" key="14">
    <source>
        <dbReference type="ARBA" id="ARBA00023306"/>
    </source>
</evidence>
<dbReference type="GO" id="GO:0000155">
    <property type="term" value="F:phosphorelay sensor kinase activity"/>
    <property type="evidence" value="ECO:0007669"/>
    <property type="project" value="InterPro"/>
</dbReference>
<evidence type="ECO:0000256" key="15">
    <source>
        <dbReference type="PROSITE-ProRule" id="PRU00110"/>
    </source>
</evidence>
<dbReference type="PROSITE" id="PS50110">
    <property type="entry name" value="RESPONSE_REGULATORY"/>
    <property type="match status" value="2"/>
</dbReference>
<dbReference type="PANTHER" id="PTHR45339:SF1">
    <property type="entry name" value="HYBRID SIGNAL TRANSDUCTION HISTIDINE KINASE J"/>
    <property type="match status" value="1"/>
</dbReference>
<dbReference type="Pfam" id="PF13426">
    <property type="entry name" value="PAS_9"/>
    <property type="match status" value="2"/>
</dbReference>
<dbReference type="FunFam" id="3.30.565.10:FF:000010">
    <property type="entry name" value="Sensor histidine kinase RcsC"/>
    <property type="match status" value="1"/>
</dbReference>
<dbReference type="GO" id="GO:0005886">
    <property type="term" value="C:plasma membrane"/>
    <property type="evidence" value="ECO:0007669"/>
    <property type="project" value="UniProtKB-SubCell"/>
</dbReference>
<evidence type="ECO:0000256" key="2">
    <source>
        <dbReference type="ARBA" id="ARBA00004651"/>
    </source>
</evidence>
<evidence type="ECO:0000256" key="6">
    <source>
        <dbReference type="ARBA" id="ARBA00022679"/>
    </source>
</evidence>
<dbReference type="PRINTS" id="PR00344">
    <property type="entry name" value="BCTRLSENSOR"/>
</dbReference>
<dbReference type="Gene3D" id="2.10.70.100">
    <property type="match status" value="1"/>
</dbReference>
<dbReference type="Pfam" id="PF00072">
    <property type="entry name" value="Response_reg"/>
    <property type="match status" value="2"/>
</dbReference>
<dbReference type="SMART" id="SM00387">
    <property type="entry name" value="HATPase_c"/>
    <property type="match status" value="1"/>
</dbReference>
<keyword evidence="17" id="KW-0175">Coiled coil</keyword>
<dbReference type="InterPro" id="IPR013655">
    <property type="entry name" value="PAS_fold_3"/>
</dbReference>
<evidence type="ECO:0000256" key="1">
    <source>
        <dbReference type="ARBA" id="ARBA00000085"/>
    </source>
</evidence>
<dbReference type="InterPro" id="IPR036097">
    <property type="entry name" value="HisK_dim/P_sf"/>
</dbReference>
<feature type="modified residue" description="Phosphohistidine" evidence="15">
    <location>
        <position position="1132"/>
    </location>
</feature>
<dbReference type="InterPro" id="IPR035965">
    <property type="entry name" value="PAS-like_dom_sf"/>
</dbReference>
<dbReference type="FunCoup" id="D6Z189">
    <property type="interactions" value="237"/>
</dbReference>
<feature type="coiled-coil region" evidence="17">
    <location>
        <begin position="515"/>
        <end position="549"/>
    </location>
</feature>
<dbReference type="Pfam" id="PF00512">
    <property type="entry name" value="HisKA"/>
    <property type="match status" value="1"/>
</dbReference>
<keyword evidence="10" id="KW-0067">ATP-binding</keyword>
<dbReference type="InterPro" id="IPR011006">
    <property type="entry name" value="CheY-like_superfamily"/>
</dbReference>
<feature type="domain" description="PAC" evidence="21">
    <location>
        <begin position="212"/>
        <end position="262"/>
    </location>
</feature>
<dbReference type="PROSITE" id="PS50113">
    <property type="entry name" value="PAC"/>
    <property type="match status" value="4"/>
</dbReference>
<evidence type="ECO:0000256" key="5">
    <source>
        <dbReference type="ARBA" id="ARBA00022553"/>
    </source>
</evidence>
<organism evidence="23 24">
    <name type="scientific">Desulfurivibrio alkaliphilus (strain DSM 19089 / UNIQEM U267 / AHT2)</name>
    <dbReference type="NCBI Taxonomy" id="589865"/>
    <lineage>
        <taxon>Bacteria</taxon>
        <taxon>Pseudomonadati</taxon>
        <taxon>Thermodesulfobacteriota</taxon>
        <taxon>Desulfobulbia</taxon>
        <taxon>Desulfobulbales</taxon>
        <taxon>Desulfobulbaceae</taxon>
        <taxon>Desulfurivibrio</taxon>
    </lineage>
</organism>
<dbReference type="SMART" id="SM00091">
    <property type="entry name" value="PAS"/>
    <property type="match status" value="3"/>
</dbReference>
<dbReference type="Gene3D" id="3.30.450.20">
    <property type="entry name" value="PAS domain"/>
    <property type="match status" value="4"/>
</dbReference>
<sequence>MSLRRQSEPGWEHVFFPGGPVVLFVWRPEPGWPVHYVSPNVEQILGYSPSEILAPGFRFSDLVHPDDMGAINDEVATFLARGETTYEQHYRLRTRSGDYRWFHDYTVPEYDDQGKPRLISGYILDRTEEHRAREQLKERESRFRTLFELYPDATVLIDPESGLPVQFNRLAHEQLGYTAEEFARLRIPDYEALETPAETGAHIQAIFERGHDDFETRHRRKDGSLIDVRVSVVLLNLEGQTLFLAVFRDITEEKAASRELERSRERLALATESAELGIWDYDMASGHLEWDDGMFRLYGIAPADFGHSFEDWAAALTPESREAAVAAFQAAVSSDRPFDIRMVILRAADGAIRTLHGQAQIIRDGSGTPVRVVGVNRDVTEEEENRRHLAAFFAQSLSGFFFMMLDEPVDWQGADEEEKEALLDYVMDHQRITMVNQAMLDQYGATERDLIGMTAREMFAHDLEHGRFIWKGLFDQGRWHVETREQRLDGTPIIIDGDYICLYDEQGRVTGHFGVQHDVTERKQQQEALEQARREAERASRAKSEFLANMSHEIRTPMNAVIGLSQLLAQTELNEEQRDQVRKIHQSSRMLLGIINDILDFSKIESGRLELECRDFRLNEVVEQVATLFGDKVHAGGLELLYDIPPHLPRTLVGDSLRLSQILVNLLSNATKFTERGGTVELGIRVVAPVANDQATLRFHVRDTGIGMSKEQLARLFRPFSQADTSTTRRYGGTGLGLVISRRLVEKMGGELEVESAPGKGSTFSFTLTLPLGRDRRGAIDCPETKGRRVLIVDDQESARQIMRQLLHHCRYITEEAASGEDAIELVLAAEKRGESFDFILLDWMMPGGMNGSQTCRELERLRRQGKLQQTRPPILMVSAYAREEIDLPKGLIADYLAKPLTASSLYDALVQAEGGAGLVRPSPSLQVPDLQGRRLLLVEDNEINQEVATQLLKKTGARVRTAENGAEALKEVRAEAPELILMDLQMPVMDGFEATRTLRAEGYDGPIIALSAAVMDDDRRRAREAGVDDHLGKPIESADLYAALVAHLDAKGSVAVASAVDRVPAGQTPAATLPAELPGFDLARGRHQLGGEDASYARLLRRFRDQVANDFVPLVGHLRAGRDEEACRIAHTLKGVAGSLAAVTIQQLAERIDHTLKSGRPVTTDTIDALEQAFREADQALEAVTPAGEADREGSAEAVATLRRRLEASELIEEAILRGAFGYLRGRGLDCDALEAQVEQMEFDKALHILDKLLPEDNKGAR</sequence>
<feature type="modified residue" description="4-aspartylphosphate" evidence="16">
    <location>
        <position position="984"/>
    </location>
</feature>
<keyword evidence="6" id="KW-0808">Transferase</keyword>
<dbReference type="eggNOG" id="COG2205">
    <property type="taxonomic scope" value="Bacteria"/>
</dbReference>
<dbReference type="NCBIfam" id="TIGR00229">
    <property type="entry name" value="sensory_box"/>
    <property type="match status" value="4"/>
</dbReference>
<keyword evidence="11" id="KW-1133">Transmembrane helix</keyword>
<name>D6Z189_DESAT</name>
<dbReference type="InParanoid" id="D6Z189"/>
<keyword evidence="12" id="KW-0902">Two-component regulatory system</keyword>
<dbReference type="SMART" id="SM00086">
    <property type="entry name" value="PAC"/>
    <property type="match status" value="4"/>
</dbReference>
<dbReference type="RefSeq" id="WP_013162875.1">
    <property type="nucleotide sequence ID" value="NC_014216.1"/>
</dbReference>
<dbReference type="Pfam" id="PF01627">
    <property type="entry name" value="Hpt"/>
    <property type="match status" value="1"/>
</dbReference>
<dbReference type="eggNOG" id="COG2198">
    <property type="taxonomic scope" value="Bacteria"/>
</dbReference>
<dbReference type="CDD" id="cd00130">
    <property type="entry name" value="PAS"/>
    <property type="match status" value="3"/>
</dbReference>
<feature type="domain" description="Histidine kinase" evidence="18">
    <location>
        <begin position="549"/>
        <end position="772"/>
    </location>
</feature>
<evidence type="ECO:0000313" key="24">
    <source>
        <dbReference type="Proteomes" id="UP000001508"/>
    </source>
</evidence>
<dbReference type="InterPro" id="IPR001610">
    <property type="entry name" value="PAC"/>
</dbReference>
<dbReference type="InterPro" id="IPR008207">
    <property type="entry name" value="Sig_transdc_His_kin_Hpt_dom"/>
</dbReference>
<feature type="modified residue" description="4-aspartylphosphate" evidence="16">
    <location>
        <position position="843"/>
    </location>
</feature>
<dbReference type="InterPro" id="IPR003594">
    <property type="entry name" value="HATPase_dom"/>
</dbReference>
<gene>
    <name evidence="23" type="ordered locus">DaAHT2_0638</name>
</gene>
<dbReference type="PANTHER" id="PTHR45339">
    <property type="entry name" value="HYBRID SIGNAL TRANSDUCTION HISTIDINE KINASE J"/>
    <property type="match status" value="1"/>
</dbReference>
<dbReference type="Gene3D" id="1.10.287.130">
    <property type="match status" value="1"/>
</dbReference>
<comment type="catalytic activity">
    <reaction evidence="1">
        <text>ATP + protein L-histidine = ADP + protein N-phospho-L-histidine.</text>
        <dbReference type="EC" id="2.7.13.3"/>
    </reaction>
</comment>
<evidence type="ECO:0000259" key="20">
    <source>
        <dbReference type="PROSITE" id="PS50112"/>
    </source>
</evidence>
<evidence type="ECO:0000259" key="18">
    <source>
        <dbReference type="PROSITE" id="PS50109"/>
    </source>
</evidence>
<keyword evidence="9 23" id="KW-0418">Kinase</keyword>
<keyword evidence="7" id="KW-0812">Transmembrane</keyword>
<evidence type="ECO:0000313" key="23">
    <source>
        <dbReference type="EMBL" id="ADH85344.1"/>
    </source>
</evidence>
<evidence type="ECO:0000256" key="4">
    <source>
        <dbReference type="ARBA" id="ARBA00022475"/>
    </source>
</evidence>
<dbReference type="SMART" id="SM00388">
    <property type="entry name" value="HisKA"/>
    <property type="match status" value="1"/>
</dbReference>
<feature type="domain" description="Response regulatory" evidence="19">
    <location>
        <begin position="935"/>
        <end position="1049"/>
    </location>
</feature>
<comment type="subcellular location">
    <subcellularLocation>
        <location evidence="2">Cell membrane</location>
        <topology evidence="2">Multi-pass membrane protein</topology>
    </subcellularLocation>
</comment>
<protein>
    <recommendedName>
        <fullName evidence="3">histidine kinase</fullName>
        <ecNumber evidence="3">2.7.13.3</ecNumber>
    </recommendedName>
</protein>
<evidence type="ECO:0000256" key="16">
    <source>
        <dbReference type="PROSITE-ProRule" id="PRU00169"/>
    </source>
</evidence>
<dbReference type="Gene3D" id="3.30.565.10">
    <property type="entry name" value="Histidine kinase-like ATPase, C-terminal domain"/>
    <property type="match status" value="1"/>
</dbReference>
<dbReference type="SUPFAM" id="SSF55785">
    <property type="entry name" value="PYP-like sensor domain (PAS domain)"/>
    <property type="match status" value="4"/>
</dbReference>
<dbReference type="SUPFAM" id="SSF47384">
    <property type="entry name" value="Homodimeric domain of signal transducing histidine kinase"/>
    <property type="match status" value="1"/>
</dbReference>
<dbReference type="EC" id="2.7.13.3" evidence="3"/>
<keyword evidence="24" id="KW-1185">Reference proteome</keyword>
<dbReference type="Pfam" id="PF02518">
    <property type="entry name" value="HATPase_c"/>
    <property type="match status" value="1"/>
</dbReference>
<evidence type="ECO:0000259" key="22">
    <source>
        <dbReference type="PROSITE" id="PS50894"/>
    </source>
</evidence>
<dbReference type="InterPro" id="IPR005467">
    <property type="entry name" value="His_kinase_dom"/>
</dbReference>
<dbReference type="InterPro" id="IPR036890">
    <property type="entry name" value="HATPase_C_sf"/>
</dbReference>
<keyword evidence="14" id="KW-0131">Cell cycle</keyword>
<evidence type="ECO:0000256" key="8">
    <source>
        <dbReference type="ARBA" id="ARBA00022741"/>
    </source>
</evidence>
<dbReference type="SMART" id="SM00073">
    <property type="entry name" value="HPT"/>
    <property type="match status" value="1"/>
</dbReference>
<dbReference type="InterPro" id="IPR036641">
    <property type="entry name" value="HPT_dom_sf"/>
</dbReference>
<keyword evidence="13" id="KW-0472">Membrane</keyword>